<dbReference type="InterPro" id="IPR014729">
    <property type="entry name" value="Rossmann-like_a/b/a_fold"/>
</dbReference>
<name>A0A4R8WDY0_9MICO</name>
<evidence type="ECO:0000256" key="2">
    <source>
        <dbReference type="SAM" id="MobiDB-lite"/>
    </source>
</evidence>
<feature type="compositionally biased region" description="Low complexity" evidence="2">
    <location>
        <begin position="293"/>
        <end position="313"/>
    </location>
</feature>
<feature type="domain" description="UspA" evidence="3">
    <location>
        <begin position="1"/>
        <end position="135"/>
    </location>
</feature>
<sequence>MNKRIVVGLSGRPTDEGAMRWALGYAAPRRFEVDLVHVVDETWGDIPAGFRGTARAQAETELARELAEAVRLEPNLDIHSTVLVGSPTAALAKRAAGAELLVVGSHALGRFRDYVFSTRAAQIAARAPGSVVVVPDRAESPGRGVVVGVDGSDTSLAAVRFAAEEADRHDEPLTAVYCWSAPTPWTAETALIDWPMEPDDSDRLVLAEAVAGLATQYPDLDLDLRLEVGLPSETLARVAAGARLLVVGSHGRHGLQRFWLGSVSQVIVLTMPCPVAVIRPALSGSESSRSESSEAGPGEVESSEAGPGEAESS</sequence>
<gene>
    <name evidence="4" type="ORF">E3O32_01665</name>
</gene>
<dbReference type="PANTHER" id="PTHR46268">
    <property type="entry name" value="STRESS RESPONSE PROTEIN NHAX"/>
    <property type="match status" value="1"/>
</dbReference>
<dbReference type="Gene3D" id="3.40.50.620">
    <property type="entry name" value="HUPs"/>
    <property type="match status" value="2"/>
</dbReference>
<proteinExistence type="inferred from homology"/>
<organism evidence="4 5">
    <name type="scientific">Cryobacterium mannosilyticum</name>
    <dbReference type="NCBI Taxonomy" id="1259190"/>
    <lineage>
        <taxon>Bacteria</taxon>
        <taxon>Bacillati</taxon>
        <taxon>Actinomycetota</taxon>
        <taxon>Actinomycetes</taxon>
        <taxon>Micrococcales</taxon>
        <taxon>Microbacteriaceae</taxon>
        <taxon>Cryobacterium</taxon>
    </lineage>
</organism>
<dbReference type="RefSeq" id="WP_134506379.1">
    <property type="nucleotide sequence ID" value="NZ_SOFM01000007.1"/>
</dbReference>
<protein>
    <submittedName>
        <fullName evidence="4">Universal stress protein</fullName>
    </submittedName>
</protein>
<dbReference type="EMBL" id="SOFM01000007">
    <property type="protein sequence ID" value="TFC07261.1"/>
    <property type="molecule type" value="Genomic_DNA"/>
</dbReference>
<dbReference type="PANTHER" id="PTHR46268:SF6">
    <property type="entry name" value="UNIVERSAL STRESS PROTEIN UP12"/>
    <property type="match status" value="1"/>
</dbReference>
<dbReference type="PRINTS" id="PR01438">
    <property type="entry name" value="UNVRSLSTRESS"/>
</dbReference>
<accession>A0A4R8WDY0</accession>
<keyword evidence="5" id="KW-1185">Reference proteome</keyword>
<evidence type="ECO:0000256" key="1">
    <source>
        <dbReference type="ARBA" id="ARBA00008791"/>
    </source>
</evidence>
<dbReference type="SUPFAM" id="SSF52402">
    <property type="entry name" value="Adenine nucleotide alpha hydrolases-like"/>
    <property type="match status" value="2"/>
</dbReference>
<comment type="caution">
    <text evidence="4">The sequence shown here is derived from an EMBL/GenBank/DDBJ whole genome shotgun (WGS) entry which is preliminary data.</text>
</comment>
<evidence type="ECO:0000259" key="3">
    <source>
        <dbReference type="Pfam" id="PF00582"/>
    </source>
</evidence>
<dbReference type="Pfam" id="PF00582">
    <property type="entry name" value="Usp"/>
    <property type="match status" value="2"/>
</dbReference>
<comment type="similarity">
    <text evidence="1">Belongs to the universal stress protein A family.</text>
</comment>
<dbReference type="InterPro" id="IPR006016">
    <property type="entry name" value="UspA"/>
</dbReference>
<dbReference type="InterPro" id="IPR006015">
    <property type="entry name" value="Universal_stress_UspA"/>
</dbReference>
<dbReference type="Proteomes" id="UP000297643">
    <property type="component" value="Unassembled WGS sequence"/>
</dbReference>
<dbReference type="CDD" id="cd00293">
    <property type="entry name" value="USP-like"/>
    <property type="match status" value="1"/>
</dbReference>
<feature type="domain" description="UspA" evidence="3">
    <location>
        <begin position="145"/>
        <end position="279"/>
    </location>
</feature>
<dbReference type="AlphaFoldDB" id="A0A4R8WDY0"/>
<evidence type="ECO:0000313" key="4">
    <source>
        <dbReference type="EMBL" id="TFC07261.1"/>
    </source>
</evidence>
<feature type="region of interest" description="Disordered" evidence="2">
    <location>
        <begin position="282"/>
        <end position="313"/>
    </location>
</feature>
<evidence type="ECO:0000313" key="5">
    <source>
        <dbReference type="Proteomes" id="UP000297643"/>
    </source>
</evidence>
<reference evidence="4 5" key="1">
    <citation type="submission" date="2019-03" db="EMBL/GenBank/DDBJ databases">
        <title>Genomics of glacier-inhabiting Cryobacterium strains.</title>
        <authorList>
            <person name="Liu Q."/>
            <person name="Xin Y.-H."/>
        </authorList>
    </citation>
    <scope>NUCLEOTIDE SEQUENCE [LARGE SCALE GENOMIC DNA]</scope>
    <source>
        <strain evidence="4 5">RHLT2-21</strain>
    </source>
</reference>